<feature type="signal peptide" evidence="2">
    <location>
        <begin position="1"/>
        <end position="30"/>
    </location>
</feature>
<feature type="region of interest" description="Disordered" evidence="1">
    <location>
        <begin position="625"/>
        <end position="650"/>
    </location>
</feature>
<dbReference type="Proteomes" id="UP000315369">
    <property type="component" value="Unassembled WGS sequence"/>
</dbReference>
<proteinExistence type="predicted"/>
<keyword evidence="2" id="KW-0732">Signal</keyword>
<evidence type="ECO:0008006" key="5">
    <source>
        <dbReference type="Google" id="ProtNLM"/>
    </source>
</evidence>
<comment type="caution">
    <text evidence="3">The sequence shown here is derived from an EMBL/GenBank/DDBJ whole genome shotgun (WGS) entry which is preliminary data.</text>
</comment>
<organism evidence="3 4">
    <name type="scientific">Myxococcus llanfairpwllgwyngyllgogerychwyrndrobwllllantysiliogogogochensis</name>
    <dbReference type="NCBI Taxonomy" id="2590453"/>
    <lineage>
        <taxon>Bacteria</taxon>
        <taxon>Pseudomonadati</taxon>
        <taxon>Myxococcota</taxon>
        <taxon>Myxococcia</taxon>
        <taxon>Myxococcales</taxon>
        <taxon>Cystobacterineae</taxon>
        <taxon>Myxococcaceae</taxon>
        <taxon>Myxococcus</taxon>
    </lineage>
</organism>
<accession>A0A540WWL7</accession>
<reference evidence="3 4" key="1">
    <citation type="submission" date="2019-06" db="EMBL/GenBank/DDBJ databases">
        <authorList>
            <person name="Livingstone P."/>
            <person name="Whitworth D."/>
        </authorList>
    </citation>
    <scope>NUCLEOTIDE SEQUENCE [LARGE SCALE GENOMIC DNA]</scope>
    <source>
        <strain evidence="3 4">AM401</strain>
    </source>
</reference>
<feature type="chain" id="PRO_5021935611" description="Lipoprotein" evidence="2">
    <location>
        <begin position="31"/>
        <end position="650"/>
    </location>
</feature>
<protein>
    <recommendedName>
        <fullName evidence="5">Lipoprotein</fullName>
    </recommendedName>
</protein>
<feature type="compositionally biased region" description="Acidic residues" evidence="1">
    <location>
        <begin position="636"/>
        <end position="650"/>
    </location>
</feature>
<name>A0A540WWL7_9BACT</name>
<dbReference type="OrthoDB" id="5478869at2"/>
<evidence type="ECO:0000313" key="3">
    <source>
        <dbReference type="EMBL" id="TQF13401.1"/>
    </source>
</evidence>
<evidence type="ECO:0000313" key="4">
    <source>
        <dbReference type="Proteomes" id="UP000315369"/>
    </source>
</evidence>
<dbReference type="EMBL" id="VIFM01000101">
    <property type="protein sequence ID" value="TQF13401.1"/>
    <property type="molecule type" value="Genomic_DNA"/>
</dbReference>
<evidence type="ECO:0000256" key="1">
    <source>
        <dbReference type="SAM" id="MobiDB-lite"/>
    </source>
</evidence>
<evidence type="ECO:0000256" key="2">
    <source>
        <dbReference type="SAM" id="SignalP"/>
    </source>
</evidence>
<keyword evidence="4" id="KW-1185">Reference proteome</keyword>
<dbReference type="RefSeq" id="WP_141644878.1">
    <property type="nucleotide sequence ID" value="NZ_VIFM01000101.1"/>
</dbReference>
<dbReference type="AlphaFoldDB" id="A0A540WWL7"/>
<gene>
    <name evidence="3" type="ORF">FJV41_24055</name>
</gene>
<dbReference type="PROSITE" id="PS51257">
    <property type="entry name" value="PROKAR_LIPOPROTEIN"/>
    <property type="match status" value="1"/>
</dbReference>
<sequence>MRTCRAAESAVAGVLLVVSTLFLGCTGGEADEPPEPLDGVVLARQGQGLVDGSNITEYAASCRAELGRLTDATFNCRDGTLLHTTNTPDGMTCDKPVWLDLGGKYCVDNARLLKLKTSNPNTEARVICRRYKAGLDTSESFQDVAIVVANKTSGATCYFQALSGSGADLNGKNVPNPMADPASADAAERAAATAARAFYISPQRLRDNSSLHCSKCHDSDPWMHSPYIDQVAATVDGLPAGFKKGKYKLVEEAYLTNAGRGWPKPETVTTAQVKDGDGNVGNQECTTCHRIGTKNTCADWFPRSVDKAAIPGRNAANGVWPKSHWMPEVLPATKAEFHTLYDNHIKALECCCTTPWKLGCTTFTDLTDLTKKRQGTGAVDFKPGAQKCVDGTTGVVALGVSIAPIVVAARGSGENSCTSPLTAPLCASFTIERTDLEGTTTTLTEGPNGAPLMACASHPQSPYPGPHESFLPLEPGDLVTLSTPQRYAFADNHDLLEFVGWQVSENCPCANGGSTTCQFRTRGSRHWYGTDPELPEVTYEGDPEGFHCQALYQRTEVCRTPDAGVDAGTDAGVDAGYDGGPGDAGWDGGVLDAGIADASVDAGVADAGITDAGVKRCDGGVSVRVPVGEGGPTPVEDCEVTEQPEEPEEP</sequence>